<keyword evidence="1" id="KW-0732">Signal</keyword>
<feature type="signal peptide" evidence="1">
    <location>
        <begin position="1"/>
        <end position="24"/>
    </location>
</feature>
<dbReference type="InterPro" id="IPR006540">
    <property type="entry name" value="Lactococcin_972"/>
</dbReference>
<gene>
    <name evidence="2" type="ORF">RAQ16_01805</name>
</gene>
<name>A0ABU0V2J5_9BACI</name>
<proteinExistence type="predicted"/>
<dbReference type="NCBIfam" id="TIGR01653">
    <property type="entry name" value="lactococcin_972"/>
    <property type="match status" value="1"/>
</dbReference>
<comment type="caution">
    <text evidence="2">The sequence shown here is derived from an EMBL/GenBank/DDBJ whole genome shotgun (WGS) entry which is preliminary data.</text>
</comment>
<dbReference type="Gene3D" id="2.60.40.2850">
    <property type="match status" value="1"/>
</dbReference>
<dbReference type="Proteomes" id="UP001177898">
    <property type="component" value="Unassembled WGS sequence"/>
</dbReference>
<protein>
    <submittedName>
        <fullName evidence="2">Lactococcin 972 family bacteriocin</fullName>
    </submittedName>
</protein>
<organism evidence="2 3">
    <name type="scientific">Bacillus stercoris</name>
    <dbReference type="NCBI Taxonomy" id="2054641"/>
    <lineage>
        <taxon>Bacteria</taxon>
        <taxon>Bacillati</taxon>
        <taxon>Bacillota</taxon>
        <taxon>Bacilli</taxon>
        <taxon>Bacillales</taxon>
        <taxon>Bacillaceae</taxon>
        <taxon>Bacillus</taxon>
    </lineage>
</organism>
<evidence type="ECO:0000313" key="2">
    <source>
        <dbReference type="EMBL" id="MDQ1851137.1"/>
    </source>
</evidence>
<keyword evidence="3" id="KW-1185">Reference proteome</keyword>
<accession>A0ABU0V2J5</accession>
<dbReference type="EMBL" id="JAVCYS010000002">
    <property type="protein sequence ID" value="MDQ1851137.1"/>
    <property type="molecule type" value="Genomic_DNA"/>
</dbReference>
<evidence type="ECO:0000313" key="3">
    <source>
        <dbReference type="Proteomes" id="UP001177898"/>
    </source>
</evidence>
<dbReference type="RefSeq" id="WP_071581362.1">
    <property type="nucleotide sequence ID" value="NZ_JALHBN010000007.1"/>
</dbReference>
<sequence length="121" mass="13585">MKKKVFASMVLGATLLVSSSVVFASSSDEATHGEVNLDETRDLIQIMKLTKTKAGGGTWYHGFEDDQVKSNYNHTKKTHKSSARAGGERYFSSKWKKKDEGYTYASVYATLWGNKAYWDTK</sequence>
<evidence type="ECO:0000256" key="1">
    <source>
        <dbReference type="SAM" id="SignalP"/>
    </source>
</evidence>
<reference evidence="2" key="1">
    <citation type="submission" date="2023-08" db="EMBL/GenBank/DDBJ databases">
        <title>Functional annotation and safety assessment of Bacillus stercoris.</title>
        <authorList>
            <person name="Pandit N.T."/>
            <person name="Ahir S.V."/>
            <person name="Chauhan D.A."/>
            <person name="Bose A."/>
            <person name="Dunlap C."/>
            <person name="Doshi J.A."/>
        </authorList>
    </citation>
    <scope>NUCLEOTIDE SEQUENCE</scope>
    <source>
        <strain evidence="2">ZBMF30</strain>
    </source>
</reference>
<dbReference type="Pfam" id="PF09683">
    <property type="entry name" value="Lactococcin_972"/>
    <property type="match status" value="1"/>
</dbReference>
<feature type="chain" id="PRO_5046235067" evidence="1">
    <location>
        <begin position="25"/>
        <end position="121"/>
    </location>
</feature>